<name>V8NRN3_OPHHA</name>
<keyword evidence="3" id="KW-1185">Reference proteome</keyword>
<feature type="region of interest" description="Disordered" evidence="1">
    <location>
        <begin position="62"/>
        <end position="164"/>
    </location>
</feature>
<dbReference type="AlphaFoldDB" id="V8NRN3"/>
<reference evidence="2 3" key="1">
    <citation type="journal article" date="2013" name="Proc. Natl. Acad. Sci. U.S.A.">
        <title>The king cobra genome reveals dynamic gene evolution and adaptation in the snake venom system.</title>
        <authorList>
            <person name="Vonk F.J."/>
            <person name="Casewell N.R."/>
            <person name="Henkel C.V."/>
            <person name="Heimberg A.M."/>
            <person name="Jansen H.J."/>
            <person name="McCleary R.J."/>
            <person name="Kerkkamp H.M."/>
            <person name="Vos R.A."/>
            <person name="Guerreiro I."/>
            <person name="Calvete J.J."/>
            <person name="Wuster W."/>
            <person name="Woods A.E."/>
            <person name="Logan J.M."/>
            <person name="Harrison R.A."/>
            <person name="Castoe T.A."/>
            <person name="de Koning A.P."/>
            <person name="Pollock D.D."/>
            <person name="Yandell M."/>
            <person name="Calderon D."/>
            <person name="Renjifo C."/>
            <person name="Currier R.B."/>
            <person name="Salgado D."/>
            <person name="Pla D."/>
            <person name="Sanz L."/>
            <person name="Hyder A.S."/>
            <person name="Ribeiro J.M."/>
            <person name="Arntzen J.W."/>
            <person name="van den Thillart G.E."/>
            <person name="Boetzer M."/>
            <person name="Pirovano W."/>
            <person name="Dirks R.P."/>
            <person name="Spaink H.P."/>
            <person name="Duboule D."/>
            <person name="McGlinn E."/>
            <person name="Kini R.M."/>
            <person name="Richardson M.K."/>
        </authorList>
    </citation>
    <scope>NUCLEOTIDE SEQUENCE</scope>
    <source>
        <tissue evidence="2">Blood</tissue>
    </source>
</reference>
<accession>V8NRN3</accession>
<gene>
    <name evidence="2" type="primary">nst1</name>
    <name evidence="2" type="ORF">L345_09512</name>
</gene>
<feature type="compositionally biased region" description="Basic and acidic residues" evidence="1">
    <location>
        <begin position="70"/>
        <end position="126"/>
    </location>
</feature>
<proteinExistence type="predicted"/>
<feature type="compositionally biased region" description="Basic and acidic residues" evidence="1">
    <location>
        <begin position="137"/>
        <end position="147"/>
    </location>
</feature>
<dbReference type="Proteomes" id="UP000018936">
    <property type="component" value="Unassembled WGS sequence"/>
</dbReference>
<feature type="non-terminal residue" evidence="2">
    <location>
        <position position="1"/>
    </location>
</feature>
<sequence>MSLNPDDYESRPTQAKLLACPGTIARSLFRQDGTGACYWASVGQIPEPEAFQLMRHLSENSLLELELEEEMKRREGGKERKGRRDEGEGREGKEERKGRKGEEMKGREEDMKRREGKGKEEDDRRRRMEMRRRETRGKRIGEGEGRQGGRGGGQGKEEEKRRGE</sequence>
<feature type="compositionally biased region" description="Basic residues" evidence="1">
    <location>
        <begin position="127"/>
        <end position="136"/>
    </location>
</feature>
<feature type="compositionally biased region" description="Basic and acidic residues" evidence="1">
    <location>
        <begin position="155"/>
        <end position="164"/>
    </location>
</feature>
<comment type="caution">
    <text evidence="2">The sequence shown here is derived from an EMBL/GenBank/DDBJ whole genome shotgun (WGS) entry which is preliminary data.</text>
</comment>
<evidence type="ECO:0000313" key="3">
    <source>
        <dbReference type="Proteomes" id="UP000018936"/>
    </source>
</evidence>
<evidence type="ECO:0000256" key="1">
    <source>
        <dbReference type="SAM" id="MobiDB-lite"/>
    </source>
</evidence>
<evidence type="ECO:0000313" key="2">
    <source>
        <dbReference type="EMBL" id="ETE64725.1"/>
    </source>
</evidence>
<protein>
    <submittedName>
        <fullName evidence="2">Nst1</fullName>
    </submittedName>
</protein>
<dbReference type="EMBL" id="AZIM01002135">
    <property type="protein sequence ID" value="ETE64725.1"/>
    <property type="molecule type" value="Genomic_DNA"/>
</dbReference>
<organism evidence="2 3">
    <name type="scientific">Ophiophagus hannah</name>
    <name type="common">King cobra</name>
    <name type="synonym">Naja hannah</name>
    <dbReference type="NCBI Taxonomy" id="8665"/>
    <lineage>
        <taxon>Eukaryota</taxon>
        <taxon>Metazoa</taxon>
        <taxon>Chordata</taxon>
        <taxon>Craniata</taxon>
        <taxon>Vertebrata</taxon>
        <taxon>Euteleostomi</taxon>
        <taxon>Lepidosauria</taxon>
        <taxon>Squamata</taxon>
        <taxon>Bifurcata</taxon>
        <taxon>Unidentata</taxon>
        <taxon>Episquamata</taxon>
        <taxon>Toxicofera</taxon>
        <taxon>Serpentes</taxon>
        <taxon>Colubroidea</taxon>
        <taxon>Elapidae</taxon>
        <taxon>Elapinae</taxon>
        <taxon>Ophiophagus</taxon>
    </lineage>
</organism>